<evidence type="ECO:0000256" key="10">
    <source>
        <dbReference type="ARBA" id="ARBA00022786"/>
    </source>
</evidence>
<organism evidence="16 17">
    <name type="scientific">Pseudomonas parafulva</name>
    <dbReference type="NCBI Taxonomy" id="157782"/>
    <lineage>
        <taxon>Bacteria</taxon>
        <taxon>Pseudomonadati</taxon>
        <taxon>Pseudomonadota</taxon>
        <taxon>Gammaproteobacteria</taxon>
        <taxon>Pseudomonadales</taxon>
        <taxon>Pseudomonadaceae</taxon>
        <taxon>Pseudomonas</taxon>
    </lineage>
</organism>
<keyword evidence="11 14" id="KW-0832">Ubl conjugation</keyword>
<evidence type="ECO:0000256" key="11">
    <source>
        <dbReference type="ARBA" id="ARBA00022843"/>
    </source>
</evidence>
<dbReference type="GO" id="GO:0005576">
    <property type="term" value="C:extracellular region"/>
    <property type="evidence" value="ECO:0007669"/>
    <property type="project" value="UniProtKB-SubCell"/>
</dbReference>
<evidence type="ECO:0000256" key="8">
    <source>
        <dbReference type="ARBA" id="ARBA00022679"/>
    </source>
</evidence>
<dbReference type="GO" id="GO:0061630">
    <property type="term" value="F:ubiquitin protein ligase activity"/>
    <property type="evidence" value="ECO:0007669"/>
    <property type="project" value="UniProtKB-EC"/>
</dbReference>
<evidence type="ECO:0000256" key="14">
    <source>
        <dbReference type="PROSITE-ProRule" id="PRU01398"/>
    </source>
</evidence>
<dbReference type="PANTHER" id="PTHR47114:SF2">
    <property type="entry name" value="OLIGODENDROCYTE-MYELIN GLYCOPROTEIN"/>
    <property type="match status" value="1"/>
</dbReference>
<evidence type="ECO:0000256" key="13">
    <source>
        <dbReference type="ARBA" id="ARBA00023200"/>
    </source>
</evidence>
<comment type="caution">
    <text evidence="16">The sequence shown here is derived from an EMBL/GenBank/DDBJ whole genome shotgun (WGS) entry which is preliminary data.</text>
</comment>
<keyword evidence="9" id="KW-0677">Repeat</keyword>
<dbReference type="InterPro" id="IPR003591">
    <property type="entry name" value="Leu-rich_rpt_typical-subtyp"/>
</dbReference>
<evidence type="ECO:0000313" key="16">
    <source>
        <dbReference type="EMBL" id="KTT16237.1"/>
    </source>
</evidence>
<gene>
    <name evidence="16" type="ORF">NS96R_16805</name>
</gene>
<evidence type="ECO:0000256" key="7">
    <source>
        <dbReference type="ARBA" id="ARBA00022614"/>
    </source>
</evidence>
<keyword evidence="10 14" id="KW-0833">Ubl conjugation pathway</keyword>
<dbReference type="PANTHER" id="PTHR47114">
    <property type="match status" value="1"/>
</dbReference>
<keyword evidence="8 14" id="KW-0808">Transferase</keyword>
<dbReference type="SUPFAM" id="SSF52058">
    <property type="entry name" value="L domain-like"/>
    <property type="match status" value="1"/>
</dbReference>
<dbReference type="Pfam" id="PF13855">
    <property type="entry name" value="LRR_8"/>
    <property type="match status" value="1"/>
</dbReference>
<evidence type="ECO:0000256" key="1">
    <source>
        <dbReference type="ARBA" id="ARBA00000900"/>
    </source>
</evidence>
<dbReference type="Gene3D" id="1.20.58.360">
    <property type="entry name" value="Shigella T3SS effector IpaH defines"/>
    <property type="match status" value="1"/>
</dbReference>
<evidence type="ECO:0000256" key="2">
    <source>
        <dbReference type="ARBA" id="ARBA00004192"/>
    </source>
</evidence>
<dbReference type="Proteomes" id="UP000071644">
    <property type="component" value="Unassembled WGS sequence"/>
</dbReference>
<dbReference type="GO" id="GO:0016567">
    <property type="term" value="P:protein ubiquitination"/>
    <property type="evidence" value="ECO:0007669"/>
    <property type="project" value="InterPro"/>
</dbReference>
<comment type="PTM">
    <text evidence="14">Ubiquitinated in the presence of host E1 ubiquitin-activating enzyme, E2 ubiquitin-conjugating enzyme and ubiquitin.</text>
</comment>
<dbReference type="Pfam" id="PF14496">
    <property type="entry name" value="NEL"/>
    <property type="match status" value="1"/>
</dbReference>
<evidence type="ECO:0000256" key="9">
    <source>
        <dbReference type="ARBA" id="ARBA00022737"/>
    </source>
</evidence>
<proteinExistence type="inferred from homology"/>
<sequence>MVSLVTPSNHTDSFIDKQLPSWLHAASLEQIQSLRKRAEENRWVEQRLEAMFKRLLSPDSFARQTLTTAIKQKLGVSVELAHTLWRERLDYYSMLGGEGLRDHYTFHPAITHLMQNFPAGSSFDARSGIISGAHGMSPNAPLLVDSAKLAGVCRSVDTGKRYQAYLQTFFDDAAVTLLAQSVRKRVALAMELAGIRGEVPESDVTSFEYTLGEVPVPDPRHPTVVPKHLHVLGHAMVGGLIFERSNDSSGGSADPAGGVLLYLPHQPLRQFANLTSLNAHLASLFRQPEHASCLLGQVAADARIAFQAALKKRLSDAVPDLEVTGKVARALLFPEMAELQVARIKADARFLLVPVADVDRLQRLERLRTLEQVGLNLTQMAALFVPQLGALMLAATVTEVLSEVMAAVHDWSRGHQHEALEHVLGVAETVAVTALMATGGEAVARGFKRSAFVDEMMPVEQEDGASRLWAEDLKPYRAVGVPRQAMRGRDGLFRHGDTHWWLHEGNYYEVSRKTESHPWRLVRNDGKPGFAPALSWNGEQGWRLKWQRPQMWEGERALLGHLWPVPVELDSARLTQILNVADVDQTSLRRLVGEQRALPVSLRDTLERFEADARIDSFFATFTDDHGSGDPRLLQWCVGALTEPQREPSSLTASMLAHAPTLRQGLMSHLTDELVLSPEAAAIRRVFPGLPARYAEDVIANASADQRQRLLERGRIDLALAEKARLALQEARACRALQSLYLNNAYHPDMPSLVFGLLRTEPAWPLACNVQIRESSPTGRVMAELYPVNDSAQVKMLVWKQGQVSLYEHGQLSSDSLSGPGGLLEKLWQLLPEAELERFGWSGPNGVQQMRASLQSRLPARREAVQELMGMQVHQPTFRAPARLADRRFGYLLSGRASANHLAERTLQDRVRSLFPGFSAQNLERFLQVLQEQPGSPFTVLLELENDYSRLDLTLEQWTAQPAAAADVALRRSVADELRRCWRFQGYAGRRHANGDQGMALSLSGIGVGELPDLSAAQGFSHVSELSLVNMRLTDLPGEFLAPFRGILTLNLDNNALTQLPQGLSQLRELTELTLSRNSLSIGDAGFRLLAGIPRLSVLDLSDNTIGAIPIEMNRLPRLRQLGLRRTGLTQVPTHLDQAVSLEYVDLRDNHIAELPLSLRAQRTRWRNRLALVGNPLPALYRDLWIDASRTSASDSSPDGDAYHFNQWLERLDPTQRASRTAQWNRLLNESGSEDFFRLVGELTDTSDFRLARDDLEARLWALMDRIESNTALRELMFTLASEPRTCVDSVISSFGWLETRLLSASLEAGAGDQAEGQLLNLARRFFRLDRVEAYARRDMSSRGASGSEVDQVEVSLAYRVGLASTLELPGQPITMQFRTIAGVTEQHLAEAEAAVREAEASDELAVDISERGFWFEYLQRQHQAMFEQVREPFVQQMEALYEGRESLTDADYDAQARSIAKASDEAVKAKALELTRQSLAREGGQPQEQ</sequence>
<evidence type="ECO:0000256" key="12">
    <source>
        <dbReference type="ARBA" id="ARBA00023026"/>
    </source>
</evidence>
<comment type="catalytic activity">
    <reaction evidence="1">
        <text>S-ubiquitinyl-[E2 ubiquitin-conjugating enzyme]-L-cysteine + [acceptor protein]-L-lysine = [E2 ubiquitin-conjugating enzyme]-L-cysteine + N(6)-ubiquitinyl-[acceptor protein]-L-lysine.</text>
        <dbReference type="EC" id="2.3.2.27"/>
    </reaction>
</comment>
<reference evidence="16 17" key="1">
    <citation type="journal article" date="2016" name="Front. Microbiol.">
        <title>Genomic Resource of Rice Seed Associated Bacteria.</title>
        <authorList>
            <person name="Midha S."/>
            <person name="Bansal K."/>
            <person name="Sharma S."/>
            <person name="Kumar N."/>
            <person name="Patil P.P."/>
            <person name="Chaudhry V."/>
            <person name="Patil P.B."/>
        </authorList>
    </citation>
    <scope>NUCLEOTIDE SEQUENCE [LARGE SCALE GENOMIC DNA]</scope>
    <source>
        <strain evidence="16 17">NS96</strain>
    </source>
</reference>
<evidence type="ECO:0000256" key="5">
    <source>
        <dbReference type="ARBA" id="ARBA00012483"/>
    </source>
</evidence>
<evidence type="ECO:0000313" key="17">
    <source>
        <dbReference type="Proteomes" id="UP000071644"/>
    </source>
</evidence>
<dbReference type="PROSITE" id="PS52053">
    <property type="entry name" value="NEL"/>
    <property type="match status" value="1"/>
</dbReference>
<dbReference type="Gene3D" id="3.80.10.10">
    <property type="entry name" value="Ribonuclease Inhibitor"/>
    <property type="match status" value="1"/>
</dbReference>
<protein>
    <recommendedName>
        <fullName evidence="5">RING-type E3 ubiquitin transferase</fullName>
        <ecNumber evidence="5">2.3.2.27</ecNumber>
    </recommendedName>
</protein>
<dbReference type="RefSeq" id="WP_058639401.1">
    <property type="nucleotide sequence ID" value="NZ_LDSN01000045.1"/>
</dbReference>
<feature type="domain" description="NEL" evidence="15">
    <location>
        <begin position="1200"/>
        <end position="1490"/>
    </location>
</feature>
<comment type="similarity">
    <text evidence="4 14">Belongs to the LRR-containing bacterial E3 ligase family.</text>
</comment>
<dbReference type="InterPro" id="IPR046673">
    <property type="entry name" value="ToxA_N"/>
</dbReference>
<feature type="active site" description="Glycyl thioester intermediate" evidence="14">
    <location>
        <position position="1287"/>
    </location>
</feature>
<evidence type="ECO:0000256" key="4">
    <source>
        <dbReference type="ARBA" id="ARBA00009868"/>
    </source>
</evidence>
<keyword evidence="7" id="KW-0433">Leucine-rich repeat</keyword>
<evidence type="ECO:0000259" key="15">
    <source>
        <dbReference type="PROSITE" id="PS52053"/>
    </source>
</evidence>
<accession>A0AAJ0LI07</accession>
<dbReference type="Pfam" id="PF20178">
    <property type="entry name" value="ToxA_N"/>
    <property type="match status" value="1"/>
</dbReference>
<dbReference type="SMART" id="SM00369">
    <property type="entry name" value="LRR_TYP"/>
    <property type="match status" value="5"/>
</dbReference>
<comment type="subcellular location">
    <subcellularLocation>
        <location evidence="2">Host cytoplasm</location>
    </subcellularLocation>
    <subcellularLocation>
        <location evidence="3">Secreted</location>
    </subcellularLocation>
</comment>
<dbReference type="InterPro" id="IPR051071">
    <property type="entry name" value="LRR-bact_E3_ubiq_ligases"/>
</dbReference>
<dbReference type="InterPro" id="IPR001611">
    <property type="entry name" value="Leu-rich_rpt"/>
</dbReference>
<evidence type="ECO:0000256" key="3">
    <source>
        <dbReference type="ARBA" id="ARBA00004613"/>
    </source>
</evidence>
<dbReference type="EMBL" id="LDSN01000045">
    <property type="protein sequence ID" value="KTT16237.1"/>
    <property type="molecule type" value="Genomic_DNA"/>
</dbReference>
<dbReference type="InterPro" id="IPR029487">
    <property type="entry name" value="NEL_dom"/>
</dbReference>
<keyword evidence="12" id="KW-0843">Virulence</keyword>
<dbReference type="InterPro" id="IPR032675">
    <property type="entry name" value="LRR_dom_sf"/>
</dbReference>
<evidence type="ECO:0000256" key="6">
    <source>
        <dbReference type="ARBA" id="ARBA00022525"/>
    </source>
</evidence>
<keyword evidence="13 14" id="KW-1035">Host cytoplasm</keyword>
<dbReference type="GO" id="GO:0030430">
    <property type="term" value="C:host cell cytoplasm"/>
    <property type="evidence" value="ECO:0007669"/>
    <property type="project" value="UniProtKB-SubCell"/>
</dbReference>
<keyword evidence="6 14" id="KW-0964">Secreted</keyword>
<dbReference type="EC" id="2.3.2.27" evidence="5"/>
<name>A0AAJ0LI07_9PSED</name>